<accession>A0A554NF63</accession>
<dbReference type="Pfam" id="PF00127">
    <property type="entry name" value="Copper-bind"/>
    <property type="match status" value="1"/>
</dbReference>
<dbReference type="Proteomes" id="UP000319894">
    <property type="component" value="Unassembled WGS sequence"/>
</dbReference>
<organism evidence="10 11">
    <name type="scientific">Haloglomus irregulare</name>
    <dbReference type="NCBI Taxonomy" id="2234134"/>
    <lineage>
        <taxon>Archaea</taxon>
        <taxon>Methanobacteriati</taxon>
        <taxon>Methanobacteriota</taxon>
        <taxon>Stenosarchaea group</taxon>
        <taxon>Halobacteria</taxon>
        <taxon>Halobacteriales</taxon>
        <taxon>Natronomonadaceae</taxon>
        <taxon>Haloglomus</taxon>
    </lineage>
</organism>
<dbReference type="RefSeq" id="WP_144260104.1">
    <property type="nucleotide sequence ID" value="NZ_QMDX01000001.1"/>
</dbReference>
<keyword evidence="5" id="KW-0186">Copper</keyword>
<evidence type="ECO:0000259" key="9">
    <source>
        <dbReference type="Pfam" id="PF00127"/>
    </source>
</evidence>
<keyword evidence="3" id="KW-0479">Metal-binding</keyword>
<gene>
    <name evidence="10" type="ORF">DP107_00095</name>
</gene>
<dbReference type="OrthoDB" id="11088at2157"/>
<dbReference type="PROSITE" id="PS00196">
    <property type="entry name" value="COPPER_BLUE"/>
    <property type="match status" value="1"/>
</dbReference>
<keyword evidence="2" id="KW-0813">Transport</keyword>
<dbReference type="InterPro" id="IPR028871">
    <property type="entry name" value="BlueCu_1_BS"/>
</dbReference>
<feature type="compositionally biased region" description="Pro residues" evidence="7">
    <location>
        <begin position="141"/>
        <end position="151"/>
    </location>
</feature>
<feature type="domain" description="Blue (type 1) copper" evidence="9">
    <location>
        <begin position="45"/>
        <end position="134"/>
    </location>
</feature>
<dbReference type="SUPFAM" id="SSF49503">
    <property type="entry name" value="Cupredoxins"/>
    <property type="match status" value="1"/>
</dbReference>
<evidence type="ECO:0000256" key="6">
    <source>
        <dbReference type="ARBA" id="ARBA00023136"/>
    </source>
</evidence>
<dbReference type="InParanoid" id="A0A554NF63"/>
<dbReference type="PROSITE" id="PS51318">
    <property type="entry name" value="TAT"/>
    <property type="match status" value="1"/>
</dbReference>
<evidence type="ECO:0000313" key="10">
    <source>
        <dbReference type="EMBL" id="TSD15630.1"/>
    </source>
</evidence>
<sequence length="187" mass="19161">MSGHDSSAGGVSRRGFLRAATGGAAAAGGVAATSGSAAAQAATVTVGPGGDLVYEPATVYVAQGETVQWEWDSNNHNIVVNAQPDGAGWEGTEGPETQTYNEGHTYEHTFETMGQYEYVCFPHSPGMAGKVVVNEDGSSPTPEPASGPPEIPDSAKTLGIATVFGMLSTLGLAYFFMKYGGDYGASE</sequence>
<evidence type="ECO:0000256" key="3">
    <source>
        <dbReference type="ARBA" id="ARBA00022723"/>
    </source>
</evidence>
<comment type="caution">
    <text evidence="10">The sequence shown here is derived from an EMBL/GenBank/DDBJ whole genome shotgun (WGS) entry which is preliminary data.</text>
</comment>
<dbReference type="GO" id="GO:0016020">
    <property type="term" value="C:membrane"/>
    <property type="evidence" value="ECO:0007669"/>
    <property type="project" value="UniProtKB-SubCell"/>
</dbReference>
<keyword evidence="4" id="KW-0249">Electron transport</keyword>
<dbReference type="PANTHER" id="PTHR34192">
    <property type="entry name" value="PLASTOCYANIN MAJOR ISOFORM, CHLOROPLASTIC-RELATED"/>
    <property type="match status" value="1"/>
</dbReference>
<keyword evidence="6 8" id="KW-0472">Membrane</keyword>
<dbReference type="EMBL" id="QMDX01000001">
    <property type="protein sequence ID" value="TSD15630.1"/>
    <property type="molecule type" value="Genomic_DNA"/>
</dbReference>
<evidence type="ECO:0000256" key="8">
    <source>
        <dbReference type="SAM" id="Phobius"/>
    </source>
</evidence>
<keyword evidence="8" id="KW-1133">Transmembrane helix</keyword>
<dbReference type="GO" id="GO:0005507">
    <property type="term" value="F:copper ion binding"/>
    <property type="evidence" value="ECO:0007669"/>
    <property type="project" value="InterPro"/>
</dbReference>
<evidence type="ECO:0000256" key="5">
    <source>
        <dbReference type="ARBA" id="ARBA00023008"/>
    </source>
</evidence>
<dbReference type="InterPro" id="IPR000923">
    <property type="entry name" value="BlueCu_1"/>
</dbReference>
<comment type="subcellular location">
    <subcellularLocation>
        <location evidence="1">Membrane</location>
    </subcellularLocation>
</comment>
<feature type="region of interest" description="Disordered" evidence="7">
    <location>
        <begin position="133"/>
        <end position="153"/>
    </location>
</feature>
<reference evidence="10 11" key="1">
    <citation type="submission" date="2018-06" db="EMBL/GenBank/DDBJ databases">
        <title>Natronomonas sp. F16-60 a new haloarchaeon isolated from a solar saltern of Isla Cristina, Huelva, Spain.</title>
        <authorList>
            <person name="Duran-Viseras A."/>
            <person name="Sanchez-Porro C."/>
            <person name="Ventosa A."/>
        </authorList>
    </citation>
    <scope>NUCLEOTIDE SEQUENCE [LARGE SCALE GENOMIC DNA]</scope>
    <source>
        <strain evidence="10 11">F16-60</strain>
    </source>
</reference>
<dbReference type="InterPro" id="IPR006311">
    <property type="entry name" value="TAT_signal"/>
</dbReference>
<dbReference type="GO" id="GO:0009055">
    <property type="term" value="F:electron transfer activity"/>
    <property type="evidence" value="ECO:0007669"/>
    <property type="project" value="InterPro"/>
</dbReference>
<protein>
    <submittedName>
        <fullName evidence="10">Halocyanin</fullName>
    </submittedName>
</protein>
<evidence type="ECO:0000256" key="7">
    <source>
        <dbReference type="SAM" id="MobiDB-lite"/>
    </source>
</evidence>
<proteinExistence type="predicted"/>
<dbReference type="InterPro" id="IPR008972">
    <property type="entry name" value="Cupredoxin"/>
</dbReference>
<evidence type="ECO:0000256" key="2">
    <source>
        <dbReference type="ARBA" id="ARBA00022448"/>
    </source>
</evidence>
<keyword evidence="8" id="KW-0812">Transmembrane</keyword>
<feature type="transmembrane region" description="Helical" evidence="8">
    <location>
        <begin position="158"/>
        <end position="177"/>
    </location>
</feature>
<keyword evidence="11" id="KW-1185">Reference proteome</keyword>
<evidence type="ECO:0000256" key="1">
    <source>
        <dbReference type="ARBA" id="ARBA00004370"/>
    </source>
</evidence>
<name>A0A554NF63_9EURY</name>
<evidence type="ECO:0000256" key="4">
    <source>
        <dbReference type="ARBA" id="ARBA00022982"/>
    </source>
</evidence>
<dbReference type="PANTHER" id="PTHR34192:SF10">
    <property type="entry name" value="PLASTOCYANIN MAJOR ISOFORM, CHLOROPLASTIC-RELATED"/>
    <property type="match status" value="1"/>
</dbReference>
<dbReference type="Gene3D" id="2.60.40.420">
    <property type="entry name" value="Cupredoxins - blue copper proteins"/>
    <property type="match status" value="1"/>
</dbReference>
<evidence type="ECO:0000313" key="11">
    <source>
        <dbReference type="Proteomes" id="UP000319894"/>
    </source>
</evidence>
<dbReference type="AlphaFoldDB" id="A0A554NF63"/>